<reference evidence="2 3" key="1">
    <citation type="journal article" date="2014" name="Nat. Genet.">
        <title>Genome and transcriptome of the porcine whipworm Trichuris suis.</title>
        <authorList>
            <person name="Jex A.R."/>
            <person name="Nejsum P."/>
            <person name="Schwarz E.M."/>
            <person name="Hu L."/>
            <person name="Young N.D."/>
            <person name="Hall R.S."/>
            <person name="Korhonen P.K."/>
            <person name="Liao S."/>
            <person name="Thamsborg S."/>
            <person name="Xia J."/>
            <person name="Xu P."/>
            <person name="Wang S."/>
            <person name="Scheerlinck J.P."/>
            <person name="Hofmann A."/>
            <person name="Sternberg P.W."/>
            <person name="Wang J."/>
            <person name="Gasser R.B."/>
        </authorList>
    </citation>
    <scope>NUCLEOTIDE SEQUENCE [LARGE SCALE GENOMIC DNA]</scope>
    <source>
        <strain evidence="2">DCEP-RM93M</strain>
    </source>
</reference>
<evidence type="ECO:0000313" key="2">
    <source>
        <dbReference type="EMBL" id="KFD51966.1"/>
    </source>
</evidence>
<feature type="compositionally biased region" description="Acidic residues" evidence="1">
    <location>
        <begin position="1"/>
        <end position="36"/>
    </location>
</feature>
<feature type="region of interest" description="Disordered" evidence="1">
    <location>
        <begin position="1"/>
        <end position="71"/>
    </location>
</feature>
<dbReference type="EMBL" id="KL363233">
    <property type="protein sequence ID" value="KFD51966.1"/>
    <property type="molecule type" value="Genomic_DNA"/>
</dbReference>
<dbReference type="Proteomes" id="UP000030764">
    <property type="component" value="Unassembled WGS sequence"/>
</dbReference>
<organism evidence="2 3">
    <name type="scientific">Trichuris suis</name>
    <name type="common">pig whipworm</name>
    <dbReference type="NCBI Taxonomy" id="68888"/>
    <lineage>
        <taxon>Eukaryota</taxon>
        <taxon>Metazoa</taxon>
        <taxon>Ecdysozoa</taxon>
        <taxon>Nematoda</taxon>
        <taxon>Enoplea</taxon>
        <taxon>Dorylaimia</taxon>
        <taxon>Trichinellida</taxon>
        <taxon>Trichuridae</taxon>
        <taxon>Trichuris</taxon>
    </lineage>
</organism>
<evidence type="ECO:0000256" key="1">
    <source>
        <dbReference type="SAM" id="MobiDB-lite"/>
    </source>
</evidence>
<accession>A0A085M420</accession>
<dbReference type="AlphaFoldDB" id="A0A085M420"/>
<protein>
    <submittedName>
        <fullName evidence="2">Uncharacterized protein</fullName>
    </submittedName>
</protein>
<evidence type="ECO:0000313" key="3">
    <source>
        <dbReference type="Proteomes" id="UP000030764"/>
    </source>
</evidence>
<feature type="non-terminal residue" evidence="2">
    <location>
        <position position="1"/>
    </location>
</feature>
<proteinExistence type="predicted"/>
<keyword evidence="3" id="KW-1185">Reference proteome</keyword>
<sequence>TTSEEDPLQQQEAETDEAPEGNEDAIEGDAGLEEDAREEKTTTAKPTGKAQPGKGTPSDKATKAKGKSKVTGMAKKFAGMVKTGTKKAMKVTKQTATAAKNKFAKKK</sequence>
<gene>
    <name evidence="2" type="ORF">M513_07098</name>
</gene>
<name>A0A085M420_9BILA</name>